<dbReference type="RefSeq" id="WP_206935568.1">
    <property type="nucleotide sequence ID" value="NZ_JAEKJY010000005.1"/>
</dbReference>
<keyword evidence="1" id="KW-0812">Transmembrane</keyword>
<evidence type="ECO:0000313" key="2">
    <source>
        <dbReference type="EMBL" id="MBN8236946.1"/>
    </source>
</evidence>
<comment type="caution">
    <text evidence="2">The sequence shown here is derived from an EMBL/GenBank/DDBJ whole genome shotgun (WGS) entry which is preliminary data.</text>
</comment>
<evidence type="ECO:0000313" key="3">
    <source>
        <dbReference type="Proteomes" id="UP000663970"/>
    </source>
</evidence>
<dbReference type="Proteomes" id="UP000663970">
    <property type="component" value="Unassembled WGS sequence"/>
</dbReference>
<sequence length="106" mass="11906">MRKKLLIGLSACVVLLWTTVLVILLLPRDSGRLPASEHSYSRLDYGVEEKLMKQVDRDNPSAILSSEGQPEDILGSMEYTQSWVDDVTEDGKLSIDTILEHLDSME</sequence>
<dbReference type="EMBL" id="JAEKJY010000005">
    <property type="protein sequence ID" value="MBN8236946.1"/>
    <property type="molecule type" value="Genomic_DNA"/>
</dbReference>
<proteinExistence type="predicted"/>
<keyword evidence="1" id="KW-1133">Transmembrane helix</keyword>
<evidence type="ECO:0000256" key="1">
    <source>
        <dbReference type="SAM" id="Phobius"/>
    </source>
</evidence>
<organism evidence="2 3">
    <name type="scientific">Halobacillus kuroshimensis</name>
    <dbReference type="NCBI Taxonomy" id="302481"/>
    <lineage>
        <taxon>Bacteria</taxon>
        <taxon>Bacillati</taxon>
        <taxon>Bacillota</taxon>
        <taxon>Bacilli</taxon>
        <taxon>Bacillales</taxon>
        <taxon>Bacillaceae</taxon>
        <taxon>Halobacillus</taxon>
    </lineage>
</organism>
<feature type="transmembrane region" description="Helical" evidence="1">
    <location>
        <begin position="6"/>
        <end position="26"/>
    </location>
</feature>
<name>A0ABS3E031_9BACI</name>
<accession>A0ABS3E031</accession>
<gene>
    <name evidence="2" type="ORF">JF544_16930</name>
</gene>
<keyword evidence="3" id="KW-1185">Reference proteome</keyword>
<keyword evidence="1" id="KW-0472">Membrane</keyword>
<reference evidence="2 3" key="1">
    <citation type="submission" date="2020-12" db="EMBL/GenBank/DDBJ databases">
        <title>Oil enriched cultivation method for isolating marine PHA-producing bacteria.</title>
        <authorList>
            <person name="Zheng W."/>
            <person name="Yu S."/>
            <person name="Huang Y."/>
        </authorList>
    </citation>
    <scope>NUCLEOTIDE SEQUENCE [LARGE SCALE GENOMIC DNA]</scope>
    <source>
        <strain evidence="2 3">SY-2-6</strain>
    </source>
</reference>
<protein>
    <submittedName>
        <fullName evidence="2">Uncharacterized protein</fullName>
    </submittedName>
</protein>